<dbReference type="PANTHER" id="PTHR34502">
    <property type="entry name" value="DUF6594 DOMAIN-CONTAINING PROTEIN-RELATED"/>
    <property type="match status" value="1"/>
</dbReference>
<evidence type="ECO:0000259" key="3">
    <source>
        <dbReference type="Pfam" id="PF20237"/>
    </source>
</evidence>
<dbReference type="Proteomes" id="UP001430584">
    <property type="component" value="Unassembled WGS sequence"/>
</dbReference>
<keyword evidence="2" id="KW-0472">Membrane</keyword>
<evidence type="ECO:0000313" key="5">
    <source>
        <dbReference type="Proteomes" id="UP001430584"/>
    </source>
</evidence>
<keyword evidence="5" id="KW-1185">Reference proteome</keyword>
<gene>
    <name evidence="4" type="ORF">SLS55_002145</name>
</gene>
<evidence type="ECO:0000256" key="2">
    <source>
        <dbReference type="SAM" id="Phobius"/>
    </source>
</evidence>
<keyword evidence="2" id="KW-0812">Transmembrane</keyword>
<dbReference type="PANTHER" id="PTHR34502:SF5">
    <property type="entry name" value="DUF6594 DOMAIN-CONTAINING PROTEIN"/>
    <property type="match status" value="1"/>
</dbReference>
<proteinExistence type="predicted"/>
<reference evidence="4 5" key="1">
    <citation type="submission" date="2024-02" db="EMBL/GenBank/DDBJ databases">
        <title>De novo assembly and annotation of 12 fungi associated with fruit tree decline syndrome in Ontario, Canada.</title>
        <authorList>
            <person name="Sulman M."/>
            <person name="Ellouze W."/>
            <person name="Ilyukhin E."/>
        </authorList>
    </citation>
    <scope>NUCLEOTIDE SEQUENCE [LARGE SCALE GENOMIC DNA]</scope>
    <source>
        <strain evidence="4 5">FDS-637</strain>
    </source>
</reference>
<comment type="caution">
    <text evidence="4">The sequence shown here is derived from an EMBL/GenBank/DDBJ whole genome shotgun (WGS) entry which is preliminary data.</text>
</comment>
<feature type="transmembrane region" description="Helical" evidence="2">
    <location>
        <begin position="292"/>
        <end position="310"/>
    </location>
</feature>
<organism evidence="4 5">
    <name type="scientific">Diplodia seriata</name>
    <dbReference type="NCBI Taxonomy" id="420778"/>
    <lineage>
        <taxon>Eukaryota</taxon>
        <taxon>Fungi</taxon>
        <taxon>Dikarya</taxon>
        <taxon>Ascomycota</taxon>
        <taxon>Pezizomycotina</taxon>
        <taxon>Dothideomycetes</taxon>
        <taxon>Dothideomycetes incertae sedis</taxon>
        <taxon>Botryosphaeriales</taxon>
        <taxon>Botryosphaeriaceae</taxon>
        <taxon>Diplodia</taxon>
    </lineage>
</organism>
<dbReference type="Pfam" id="PF20237">
    <property type="entry name" value="DUF6594"/>
    <property type="match status" value="1"/>
</dbReference>
<name>A0ABR3CRC8_9PEZI</name>
<keyword evidence="2" id="KW-1133">Transmembrane helix</keyword>
<evidence type="ECO:0000313" key="4">
    <source>
        <dbReference type="EMBL" id="KAL0263167.1"/>
    </source>
</evidence>
<dbReference type="EMBL" id="JAJVCZ030000002">
    <property type="protein sequence ID" value="KAL0263167.1"/>
    <property type="molecule type" value="Genomic_DNA"/>
</dbReference>
<dbReference type="InterPro" id="IPR046529">
    <property type="entry name" value="DUF6594"/>
</dbReference>
<accession>A0ABR3CRC8</accession>
<dbReference type="GeneID" id="92006230"/>
<evidence type="ECO:0000256" key="1">
    <source>
        <dbReference type="SAM" id="MobiDB-lite"/>
    </source>
</evidence>
<feature type="region of interest" description="Disordered" evidence="1">
    <location>
        <begin position="1"/>
        <end position="20"/>
    </location>
</feature>
<feature type="domain" description="DUF6594" evidence="3">
    <location>
        <begin position="59"/>
        <end position="329"/>
    </location>
</feature>
<sequence>MANGSDVSIIPLHQGPNSRETLQAPLTTMTEKQVGSLVQDEEIASSDASSLPSDPPAGYPKFAELMSVIPETAVFRRFGALNALNLLYLQAELIHIEQDLREVQLSDHRSQEGDKSLYAKNWFFLSVSEKDGDEEQIQLVERAREKLDRYNAALIQQKEILAMKGPSEFDRDFIRKFLASKDEGLNFALTGTDLGVWGSVDHPKDCAKDLVALCPRHDEDRFSKWVTGKGITKFFHLGGARFRKRSPIHGFVGYEESDLLRITYNITTILASVLPIAAIAVLAYVQSMKAKLGIIAAFNVMLSVCLTVLTKAKRTDVFAVAAAFSAVQVVFVQSGMSGAGDGQ</sequence>
<dbReference type="RefSeq" id="XP_066636196.1">
    <property type="nucleotide sequence ID" value="XM_066773629.1"/>
</dbReference>
<protein>
    <recommendedName>
        <fullName evidence="3">DUF6594 domain-containing protein</fullName>
    </recommendedName>
</protein>
<feature type="transmembrane region" description="Helical" evidence="2">
    <location>
        <begin position="264"/>
        <end position="286"/>
    </location>
</feature>